<sequence>MSSNKIEVVTKITYFNKSVLLLLCFTFLLNSLTCRERHLKCDETFPICENCQKSQRDCYRGLKLKFTYTNVKEPKILLVDRDNYSIKFMDESREIASNYLNCRESYIPYDKLIEDVSTRPPSTTCKGLFTKSLNPLQKAPFLSTDSGISINPKLQLKQPLLSNHFSVFLNKKTPPIRDVITS</sequence>
<organism evidence="3 4">
    <name type="scientific">Nadsonia fulvescens var. elongata DSM 6958</name>
    <dbReference type="NCBI Taxonomy" id="857566"/>
    <lineage>
        <taxon>Eukaryota</taxon>
        <taxon>Fungi</taxon>
        <taxon>Dikarya</taxon>
        <taxon>Ascomycota</taxon>
        <taxon>Saccharomycotina</taxon>
        <taxon>Dipodascomycetes</taxon>
        <taxon>Dipodascales</taxon>
        <taxon>Dipodascales incertae sedis</taxon>
        <taxon>Nadsonia</taxon>
    </lineage>
</organism>
<dbReference type="CDD" id="cd00067">
    <property type="entry name" value="GAL4"/>
    <property type="match status" value="1"/>
</dbReference>
<evidence type="ECO:0000259" key="2">
    <source>
        <dbReference type="Pfam" id="PF00172"/>
    </source>
</evidence>
<proteinExistence type="predicted"/>
<protein>
    <recommendedName>
        <fullName evidence="2">Zn(2)-C6 fungal-type domain-containing protein</fullName>
    </recommendedName>
</protein>
<dbReference type="PANTHER" id="PTHR37534:SF2">
    <property type="entry name" value="N-ACETYLTRANSFERASE DOMAIN-CONTAINING PROTEIN"/>
    <property type="match status" value="1"/>
</dbReference>
<dbReference type="AlphaFoldDB" id="A0A1E3PLN7"/>
<feature type="domain" description="Zn(2)-C6 fungal-type" evidence="2">
    <location>
        <begin position="33"/>
        <end position="58"/>
    </location>
</feature>
<dbReference type="GO" id="GO:0000976">
    <property type="term" value="F:transcription cis-regulatory region binding"/>
    <property type="evidence" value="ECO:0007669"/>
    <property type="project" value="TreeGrafter"/>
</dbReference>
<accession>A0A1E3PLN7</accession>
<dbReference type="GO" id="GO:0000981">
    <property type="term" value="F:DNA-binding transcription factor activity, RNA polymerase II-specific"/>
    <property type="evidence" value="ECO:0007669"/>
    <property type="project" value="InterPro"/>
</dbReference>
<dbReference type="GO" id="GO:0008270">
    <property type="term" value="F:zinc ion binding"/>
    <property type="evidence" value="ECO:0007669"/>
    <property type="project" value="InterPro"/>
</dbReference>
<evidence type="ECO:0000313" key="3">
    <source>
        <dbReference type="EMBL" id="ODQ66361.1"/>
    </source>
</evidence>
<dbReference type="SUPFAM" id="SSF57701">
    <property type="entry name" value="Zn2/Cys6 DNA-binding domain"/>
    <property type="match status" value="1"/>
</dbReference>
<dbReference type="OrthoDB" id="416217at2759"/>
<dbReference type="InterPro" id="IPR036864">
    <property type="entry name" value="Zn2-C6_fun-type_DNA-bd_sf"/>
</dbReference>
<dbReference type="Proteomes" id="UP000095009">
    <property type="component" value="Unassembled WGS sequence"/>
</dbReference>
<dbReference type="STRING" id="857566.A0A1E3PLN7"/>
<dbReference type="GO" id="GO:0045944">
    <property type="term" value="P:positive regulation of transcription by RNA polymerase II"/>
    <property type="evidence" value="ECO:0007669"/>
    <property type="project" value="TreeGrafter"/>
</dbReference>
<gene>
    <name evidence="3" type="ORF">NADFUDRAFT_69563</name>
</gene>
<reference evidence="3 4" key="1">
    <citation type="journal article" date="2016" name="Proc. Natl. Acad. Sci. U.S.A.">
        <title>Comparative genomics of biotechnologically important yeasts.</title>
        <authorList>
            <person name="Riley R."/>
            <person name="Haridas S."/>
            <person name="Wolfe K.H."/>
            <person name="Lopes M.R."/>
            <person name="Hittinger C.T."/>
            <person name="Goeker M."/>
            <person name="Salamov A.A."/>
            <person name="Wisecaver J.H."/>
            <person name="Long T.M."/>
            <person name="Calvey C.H."/>
            <person name="Aerts A.L."/>
            <person name="Barry K.W."/>
            <person name="Choi C."/>
            <person name="Clum A."/>
            <person name="Coughlan A.Y."/>
            <person name="Deshpande S."/>
            <person name="Douglass A.P."/>
            <person name="Hanson S.J."/>
            <person name="Klenk H.-P."/>
            <person name="LaButti K.M."/>
            <person name="Lapidus A."/>
            <person name="Lindquist E.A."/>
            <person name="Lipzen A.M."/>
            <person name="Meier-Kolthoff J.P."/>
            <person name="Ohm R.A."/>
            <person name="Otillar R.P."/>
            <person name="Pangilinan J.L."/>
            <person name="Peng Y."/>
            <person name="Rokas A."/>
            <person name="Rosa C.A."/>
            <person name="Scheuner C."/>
            <person name="Sibirny A.A."/>
            <person name="Slot J.C."/>
            <person name="Stielow J.B."/>
            <person name="Sun H."/>
            <person name="Kurtzman C.P."/>
            <person name="Blackwell M."/>
            <person name="Grigoriev I.V."/>
            <person name="Jeffries T.W."/>
        </authorList>
    </citation>
    <scope>NUCLEOTIDE SEQUENCE [LARGE SCALE GENOMIC DNA]</scope>
    <source>
        <strain evidence="3 4">DSM 6958</strain>
    </source>
</reference>
<dbReference type="GO" id="GO:0005634">
    <property type="term" value="C:nucleus"/>
    <property type="evidence" value="ECO:0007669"/>
    <property type="project" value="TreeGrafter"/>
</dbReference>
<evidence type="ECO:0000256" key="1">
    <source>
        <dbReference type="ARBA" id="ARBA00023242"/>
    </source>
</evidence>
<keyword evidence="1" id="KW-0539">Nucleus</keyword>
<evidence type="ECO:0000313" key="4">
    <source>
        <dbReference type="Proteomes" id="UP000095009"/>
    </source>
</evidence>
<name>A0A1E3PLN7_9ASCO</name>
<dbReference type="PANTHER" id="PTHR37534">
    <property type="entry name" value="TRANSCRIPTIONAL ACTIVATOR PROTEIN UGA3"/>
    <property type="match status" value="1"/>
</dbReference>
<dbReference type="Pfam" id="PF00172">
    <property type="entry name" value="Zn_clus"/>
    <property type="match status" value="1"/>
</dbReference>
<dbReference type="InterPro" id="IPR001138">
    <property type="entry name" value="Zn2Cys6_DnaBD"/>
</dbReference>
<dbReference type="Gene3D" id="4.10.240.10">
    <property type="entry name" value="Zn(2)-C6 fungal-type DNA-binding domain"/>
    <property type="match status" value="1"/>
</dbReference>
<keyword evidence="4" id="KW-1185">Reference proteome</keyword>
<dbReference type="EMBL" id="KV454408">
    <property type="protein sequence ID" value="ODQ66361.1"/>
    <property type="molecule type" value="Genomic_DNA"/>
</dbReference>